<organism evidence="2 3">
    <name type="scientific">Paspalum vaginatum</name>
    <name type="common">seashore paspalum</name>
    <dbReference type="NCBI Taxonomy" id="158149"/>
    <lineage>
        <taxon>Eukaryota</taxon>
        <taxon>Viridiplantae</taxon>
        <taxon>Streptophyta</taxon>
        <taxon>Embryophyta</taxon>
        <taxon>Tracheophyta</taxon>
        <taxon>Spermatophyta</taxon>
        <taxon>Magnoliopsida</taxon>
        <taxon>Liliopsida</taxon>
        <taxon>Poales</taxon>
        <taxon>Poaceae</taxon>
        <taxon>PACMAD clade</taxon>
        <taxon>Panicoideae</taxon>
        <taxon>Andropogonodae</taxon>
        <taxon>Paspaleae</taxon>
        <taxon>Paspalinae</taxon>
        <taxon>Paspalum</taxon>
    </lineage>
</organism>
<dbReference type="InterPro" id="IPR036875">
    <property type="entry name" value="Znf_CCHC_sf"/>
</dbReference>
<keyword evidence="3" id="KW-1185">Reference proteome</keyword>
<dbReference type="Gene3D" id="4.10.60.10">
    <property type="entry name" value="Zinc finger, CCHC-type"/>
    <property type="match status" value="1"/>
</dbReference>
<dbReference type="Proteomes" id="UP001164776">
    <property type="component" value="Unassembled WGS sequence"/>
</dbReference>
<reference evidence="2 3" key="1">
    <citation type="submission" date="2022-10" db="EMBL/GenBank/DDBJ databases">
        <title>WGS assembly of Paspalum vaginatum 540-79.</title>
        <authorList>
            <person name="Sun G."/>
            <person name="Wase N."/>
            <person name="Shu S."/>
            <person name="Jenkins J."/>
            <person name="Zhou B."/>
            <person name="Torres-Rodriguez J."/>
            <person name="Chen C."/>
            <person name="Sandor L."/>
            <person name="Plott C."/>
            <person name="Yoshinga Y."/>
            <person name="Daum C."/>
            <person name="Qi P."/>
            <person name="Barry K."/>
            <person name="Lipzen A."/>
            <person name="Berry L."/>
            <person name="Pedersen C."/>
            <person name="Gottilla T."/>
            <person name="Foltz A."/>
            <person name="Yu H."/>
            <person name="O'Malley R."/>
            <person name="Zhang C."/>
            <person name="Devos K."/>
            <person name="Sigmon B."/>
            <person name="Yu B."/>
            <person name="Obata T."/>
            <person name="Schmutz J."/>
            <person name="Schnable J."/>
        </authorList>
    </citation>
    <scope>NUCLEOTIDE SEQUENCE [LARGE SCALE GENOMIC DNA]</scope>
    <source>
        <strain evidence="3">cv. 540-79</strain>
    </source>
</reference>
<dbReference type="GO" id="GO:0008270">
    <property type="term" value="F:zinc ion binding"/>
    <property type="evidence" value="ECO:0007669"/>
    <property type="project" value="InterPro"/>
</dbReference>
<dbReference type="GO" id="GO:0003676">
    <property type="term" value="F:nucleic acid binding"/>
    <property type="evidence" value="ECO:0007669"/>
    <property type="project" value="InterPro"/>
</dbReference>
<proteinExistence type="predicted"/>
<evidence type="ECO:0000313" key="2">
    <source>
        <dbReference type="EMBL" id="KAJ1255740.1"/>
    </source>
</evidence>
<comment type="caution">
    <text evidence="2">The sequence shown here is derived from an EMBL/GenBank/DDBJ whole genome shotgun (WGS) entry which is preliminary data.</text>
</comment>
<feature type="region of interest" description="Disordered" evidence="1">
    <location>
        <begin position="1"/>
        <end position="22"/>
    </location>
</feature>
<feature type="compositionally biased region" description="Basic and acidic residues" evidence="1">
    <location>
        <begin position="73"/>
        <end position="87"/>
    </location>
</feature>
<evidence type="ECO:0000313" key="3">
    <source>
        <dbReference type="Proteomes" id="UP001164776"/>
    </source>
</evidence>
<sequence>MVVGEDGSSPHTRHHRSSINLNAPPPLLLLVASHHTTTTSTRSPMAIVRGGRGGPGRPQIQRVPVRSEVQEGDGTREAVEEGQKEVKGSGVQSGKEKLLHVICFNFGDAGHVGSGCNRPRVCFICQSTAHLVDNYCPEWKKPASAAQYFGSANRGFSFYHVDVQPRGNRFRHKNCFDNYGVFSIKEGEIDEEGILENLKEFFDKE</sequence>
<dbReference type="SUPFAM" id="SSF57756">
    <property type="entry name" value="Retrovirus zinc finger-like domains"/>
    <property type="match status" value="1"/>
</dbReference>
<dbReference type="AlphaFoldDB" id="A0A9W7XAV9"/>
<feature type="region of interest" description="Disordered" evidence="1">
    <location>
        <begin position="36"/>
        <end position="91"/>
    </location>
</feature>
<dbReference type="OrthoDB" id="693181at2759"/>
<dbReference type="EMBL" id="MU629647">
    <property type="protein sequence ID" value="KAJ1255740.1"/>
    <property type="molecule type" value="Genomic_DNA"/>
</dbReference>
<name>A0A9W7XAV9_9POAL</name>
<dbReference type="PANTHER" id="PTHR33170:SF51">
    <property type="entry name" value="CCHC-TYPE DOMAIN-CONTAINING PROTEIN"/>
    <property type="match status" value="1"/>
</dbReference>
<gene>
    <name evidence="2" type="ORF">BS78_K165700</name>
</gene>
<dbReference type="PANTHER" id="PTHR33170">
    <property type="entry name" value="DUF4283 DOMAIN-CONTAINING PROTEIN-RELATED"/>
    <property type="match status" value="1"/>
</dbReference>
<evidence type="ECO:0000256" key="1">
    <source>
        <dbReference type="SAM" id="MobiDB-lite"/>
    </source>
</evidence>
<protein>
    <submittedName>
        <fullName evidence="2">Uncharacterized protein</fullName>
    </submittedName>
</protein>
<accession>A0A9W7XAV9</accession>